<evidence type="ECO:0000256" key="3">
    <source>
        <dbReference type="ARBA" id="ARBA00022692"/>
    </source>
</evidence>
<dbReference type="PROSITE" id="PS50853">
    <property type="entry name" value="FN3"/>
    <property type="match status" value="6"/>
</dbReference>
<dbReference type="Pfam" id="PF07679">
    <property type="entry name" value="I-set"/>
    <property type="match status" value="2"/>
</dbReference>
<dbReference type="EMBL" id="VWZF01001200">
    <property type="protein sequence ID" value="NXF72695.1"/>
    <property type="molecule type" value="Genomic_DNA"/>
</dbReference>
<dbReference type="SMART" id="SM00409">
    <property type="entry name" value="IG"/>
    <property type="match status" value="4"/>
</dbReference>
<comment type="similarity">
    <text evidence="2">Belongs to the immunoglobulin superfamily. DCC family.</text>
</comment>
<dbReference type="InterPro" id="IPR003961">
    <property type="entry name" value="FN3_dom"/>
</dbReference>
<feature type="non-terminal residue" evidence="13">
    <location>
        <position position="1"/>
    </location>
</feature>
<dbReference type="AlphaFoldDB" id="A0A7K8W1W7"/>
<evidence type="ECO:0000256" key="8">
    <source>
        <dbReference type="ARBA" id="ARBA00023180"/>
    </source>
</evidence>
<dbReference type="Pfam" id="PF13927">
    <property type="entry name" value="Ig_3"/>
    <property type="match status" value="1"/>
</dbReference>
<keyword evidence="8" id="KW-0325">Glycoprotein</keyword>
<keyword evidence="6" id="KW-0472">Membrane</keyword>
<protein>
    <submittedName>
        <fullName evidence="13">DCC protein</fullName>
    </submittedName>
</protein>
<evidence type="ECO:0000256" key="7">
    <source>
        <dbReference type="ARBA" id="ARBA00023157"/>
    </source>
</evidence>
<name>A0A7K8W1W7_9FURN</name>
<dbReference type="InterPro" id="IPR003599">
    <property type="entry name" value="Ig_sub"/>
</dbReference>
<feature type="non-terminal residue" evidence="13">
    <location>
        <position position="1066"/>
    </location>
</feature>
<feature type="domain" description="Fibronectin type-III" evidence="12">
    <location>
        <begin position="836"/>
        <end position="932"/>
    </location>
</feature>
<dbReference type="InterPro" id="IPR036116">
    <property type="entry name" value="FN3_sf"/>
</dbReference>
<evidence type="ECO:0000256" key="4">
    <source>
        <dbReference type="ARBA" id="ARBA00022737"/>
    </source>
</evidence>
<sequence>IWIPKMIWILFGSSWATSHPRIPDSHLFTSLSFLTEPSDTVASRGSDLVLNCSARSALGIPVIRWKKDSLFLDLGRDERREQLPNGSLWIRNVLHSRHHKPDEGIYQCEASLGGIGSILSREAKILVAAPLRFLSPTEPAAAFVGDSVLLKCDVVGDPPPVVLWQKDQEETIPGNSRLAVLPSGSLQISGIQPEDAGIYRCLARSGGSSRVGNDAEVSVLPDPALPRPPLFLRKPSDLTTLEGSDAVLECCVAAFPAPTVTWLRGEELLPLRSKKFELLAGSNLLISNVSVADAGPYTCLGTSGGDTVRSSAHLAVMVPPRFLTVPSHLSAPEHSDVELECSASGIPIPTIQWIKNGELVIPGDYFQIVGGSNLRILGLVSSDAGFYQCRAENAAGKIQASAQLLIPEAALPNPELLPSAPRDLLPLLVSSRFVRLGWRPPLESPGLVHSYTVFFSKDGASRERSVTTSQLAPLQLTVANLDPQATYTFRVVATNQWGPGDTSPPIRVVTQPEVQVPGPVENLRAVSPSPTSILLSWDPPSHGNAPIQGYRLFLTDTATGREQTLQLEGRSYRLEGLRKFTEYSLRFLAFNRYGPGAATKEVTVTTLSDVPSAMPQNVSLEVVNSRSIKLSWQPPPPGTHNGLLTGYRIRQRTAGRRGDSESLEPTNLWYLFTGLDKGTQYSFQVSAMTVNGTGPPSDWISVETPENDLDESQVPDQPSSLHVRPLATSIAMSWTAPLDAGVAVRGYVIGYGVGSPYAHTVTMDAKQRFYSIENLEPSSHYVISLRAFNNAGQGVPLYESATTRAVTDPTDPLEFDFSPFLDVPTSPPEVSTPMLPPVGVQAVPVGADAVRVAWADNSAPKNQKAAEIRFYTVRWRTSHAASAKFKSADTTALSHTVGGLKANTMYEFSVMVTKGRRSSTWSMTAHATTLETAPGSSPKDVTVISREGKPKAVVVSWQPPLEANGKITGYILFYSLEKNAPIDEWIMESIPGDRLTHQIPDLQPDSGYFFRIQARNSKGVGPLSDPVFFRTLKVELPDKMANDQGRHGDGSYWPLDTNRIDRSSLN</sequence>
<evidence type="ECO:0000256" key="6">
    <source>
        <dbReference type="ARBA" id="ARBA00023136"/>
    </source>
</evidence>
<dbReference type="Gene3D" id="2.60.40.10">
    <property type="entry name" value="Immunoglobulins"/>
    <property type="match status" value="10"/>
</dbReference>
<keyword evidence="10" id="KW-0732">Signal</keyword>
<feature type="domain" description="Ig-like" evidence="11">
    <location>
        <begin position="20"/>
        <end position="124"/>
    </location>
</feature>
<dbReference type="InterPro" id="IPR036179">
    <property type="entry name" value="Ig-like_dom_sf"/>
</dbReference>
<accession>A0A7K8W1W7</accession>
<evidence type="ECO:0000313" key="14">
    <source>
        <dbReference type="Proteomes" id="UP000588334"/>
    </source>
</evidence>
<dbReference type="SMART" id="SM00060">
    <property type="entry name" value="FN3"/>
    <property type="match status" value="6"/>
</dbReference>
<keyword evidence="7" id="KW-1015">Disulfide bond</keyword>
<keyword evidence="5" id="KW-1133">Transmembrane helix</keyword>
<dbReference type="FunFam" id="2.60.40.10:FF:000101">
    <property type="entry name" value="Neogenin isoform 1"/>
    <property type="match status" value="1"/>
</dbReference>
<evidence type="ECO:0000256" key="10">
    <source>
        <dbReference type="SAM" id="SignalP"/>
    </source>
</evidence>
<dbReference type="FunFam" id="2.60.40.10:FF:000133">
    <property type="entry name" value="Neogenin isoform 1"/>
    <property type="match status" value="1"/>
</dbReference>
<dbReference type="PANTHER" id="PTHR44170">
    <property type="entry name" value="PROTEIN SIDEKICK"/>
    <property type="match status" value="1"/>
</dbReference>
<comment type="subcellular location">
    <subcellularLocation>
        <location evidence="1">Membrane</location>
        <topology evidence="1">Single-pass type I membrane protein</topology>
    </subcellularLocation>
</comment>
<feature type="domain" description="Fibronectin type-III" evidence="12">
    <location>
        <begin position="519"/>
        <end position="609"/>
    </location>
</feature>
<dbReference type="FunFam" id="2.60.40.10:FF:000004">
    <property type="entry name" value="DCC isoform 1"/>
    <property type="match status" value="2"/>
</dbReference>
<feature type="domain" description="Fibronectin type-III" evidence="12">
    <location>
        <begin position="614"/>
        <end position="707"/>
    </location>
</feature>
<dbReference type="InterPro" id="IPR013098">
    <property type="entry name" value="Ig_I-set"/>
</dbReference>
<evidence type="ECO:0000313" key="13">
    <source>
        <dbReference type="EMBL" id="NXF72695.1"/>
    </source>
</evidence>
<evidence type="ECO:0000256" key="1">
    <source>
        <dbReference type="ARBA" id="ARBA00004479"/>
    </source>
</evidence>
<dbReference type="InterPro" id="IPR013783">
    <property type="entry name" value="Ig-like_fold"/>
</dbReference>
<dbReference type="PANTHER" id="PTHR44170:SF8">
    <property type="entry name" value="NETRIN RECEPTOR DCC"/>
    <property type="match status" value="1"/>
</dbReference>
<comment type="caution">
    <text evidence="13">The sequence shown here is derived from an EMBL/GenBank/DDBJ whole genome shotgun (WGS) entry which is preliminary data.</text>
</comment>
<dbReference type="CDD" id="cd00063">
    <property type="entry name" value="FN3"/>
    <property type="match status" value="6"/>
</dbReference>
<evidence type="ECO:0000256" key="2">
    <source>
        <dbReference type="ARBA" id="ARBA00009588"/>
    </source>
</evidence>
<feature type="domain" description="Fibronectin type-III" evidence="12">
    <location>
        <begin position="420"/>
        <end position="513"/>
    </location>
</feature>
<dbReference type="Pfam" id="PF00041">
    <property type="entry name" value="fn3"/>
    <property type="match status" value="6"/>
</dbReference>
<dbReference type="GO" id="GO:0016020">
    <property type="term" value="C:membrane"/>
    <property type="evidence" value="ECO:0007669"/>
    <property type="project" value="UniProtKB-SubCell"/>
</dbReference>
<dbReference type="FunFam" id="2.60.40.10:FF:000032">
    <property type="entry name" value="palladin isoform X1"/>
    <property type="match status" value="1"/>
</dbReference>
<keyword evidence="3" id="KW-0812">Transmembrane</keyword>
<feature type="domain" description="Ig-like" evidence="11">
    <location>
        <begin position="320"/>
        <end position="405"/>
    </location>
</feature>
<feature type="chain" id="PRO_5029719827" evidence="10">
    <location>
        <begin position="19"/>
        <end position="1066"/>
    </location>
</feature>
<gene>
    <name evidence="13" type="primary">Dcc</name>
    <name evidence="13" type="ORF">SCLMEX_R14948</name>
</gene>
<keyword evidence="14" id="KW-1185">Reference proteome</keyword>
<feature type="domain" description="Ig-like" evidence="11">
    <location>
        <begin position="229"/>
        <end position="315"/>
    </location>
</feature>
<dbReference type="InterPro" id="IPR007110">
    <property type="entry name" value="Ig-like_dom"/>
</dbReference>
<dbReference type="SUPFAM" id="SSF48726">
    <property type="entry name" value="Immunoglobulin"/>
    <property type="match status" value="4"/>
</dbReference>
<dbReference type="Proteomes" id="UP000588334">
    <property type="component" value="Unassembled WGS sequence"/>
</dbReference>
<evidence type="ECO:0000259" key="12">
    <source>
        <dbReference type="PROSITE" id="PS50853"/>
    </source>
</evidence>
<dbReference type="SMART" id="SM00408">
    <property type="entry name" value="IGc2"/>
    <property type="match status" value="4"/>
</dbReference>
<dbReference type="FunFam" id="2.60.40.10:FF:000551">
    <property type="entry name" value="Protogenin A"/>
    <property type="match status" value="1"/>
</dbReference>
<dbReference type="InterPro" id="IPR003598">
    <property type="entry name" value="Ig_sub2"/>
</dbReference>
<evidence type="ECO:0000256" key="9">
    <source>
        <dbReference type="ARBA" id="ARBA00023319"/>
    </source>
</evidence>
<proteinExistence type="inferred from homology"/>
<dbReference type="PROSITE" id="PS50835">
    <property type="entry name" value="IG_LIKE"/>
    <property type="match status" value="4"/>
</dbReference>
<dbReference type="PRINTS" id="PR00014">
    <property type="entry name" value="FNTYPEIII"/>
</dbReference>
<dbReference type="SUPFAM" id="SSF49265">
    <property type="entry name" value="Fibronectin type III"/>
    <property type="match status" value="4"/>
</dbReference>
<dbReference type="FunFam" id="2.60.40.10:FF:000106">
    <property type="entry name" value="Neogenin isoform 1"/>
    <property type="match status" value="1"/>
</dbReference>
<keyword evidence="4" id="KW-0677">Repeat</keyword>
<feature type="domain" description="Fibronectin type-III" evidence="12">
    <location>
        <begin position="714"/>
        <end position="810"/>
    </location>
</feature>
<dbReference type="OrthoDB" id="114660at2759"/>
<reference evidence="13 14" key="1">
    <citation type="submission" date="2019-09" db="EMBL/GenBank/DDBJ databases">
        <title>Bird 10,000 Genomes (B10K) Project - Family phase.</title>
        <authorList>
            <person name="Zhang G."/>
        </authorList>
    </citation>
    <scope>NUCLEOTIDE SEQUENCE [LARGE SCALE GENOMIC DNA]</scope>
    <source>
        <strain evidence="13">B10K-DU-001-03</strain>
        <tissue evidence="13">Muscle</tissue>
    </source>
</reference>
<dbReference type="Pfam" id="PF13895">
    <property type="entry name" value="Ig_2"/>
    <property type="match status" value="1"/>
</dbReference>
<feature type="signal peptide" evidence="10">
    <location>
        <begin position="1"/>
        <end position="18"/>
    </location>
</feature>
<feature type="domain" description="Ig-like" evidence="11">
    <location>
        <begin position="130"/>
        <end position="218"/>
    </location>
</feature>
<keyword evidence="9" id="KW-0393">Immunoglobulin domain</keyword>
<evidence type="ECO:0000256" key="5">
    <source>
        <dbReference type="ARBA" id="ARBA00022989"/>
    </source>
</evidence>
<evidence type="ECO:0000259" key="11">
    <source>
        <dbReference type="PROSITE" id="PS50835"/>
    </source>
</evidence>
<organism evidence="13 14">
    <name type="scientific">Sclerurus mexicanus</name>
    <name type="common">tawny-throated leaftosser</name>
    <dbReference type="NCBI Taxonomy" id="265632"/>
    <lineage>
        <taxon>Eukaryota</taxon>
        <taxon>Metazoa</taxon>
        <taxon>Chordata</taxon>
        <taxon>Craniata</taxon>
        <taxon>Vertebrata</taxon>
        <taxon>Euteleostomi</taxon>
        <taxon>Archelosauria</taxon>
        <taxon>Archosauria</taxon>
        <taxon>Dinosauria</taxon>
        <taxon>Saurischia</taxon>
        <taxon>Theropoda</taxon>
        <taxon>Coelurosauria</taxon>
        <taxon>Aves</taxon>
        <taxon>Neognathae</taxon>
        <taxon>Neoaves</taxon>
        <taxon>Telluraves</taxon>
        <taxon>Australaves</taxon>
        <taxon>Passeriformes</taxon>
        <taxon>Furnariidae</taxon>
        <taxon>Sclerurus</taxon>
    </lineage>
</organism>
<feature type="domain" description="Fibronectin type-III" evidence="12">
    <location>
        <begin position="937"/>
        <end position="1034"/>
    </location>
</feature>
<dbReference type="FunFam" id="2.60.40.10:FF:000189">
    <property type="entry name" value="Neogenin isoform 3"/>
    <property type="match status" value="1"/>
</dbReference>
<dbReference type="GO" id="GO:0098609">
    <property type="term" value="P:cell-cell adhesion"/>
    <property type="evidence" value="ECO:0007669"/>
    <property type="project" value="TreeGrafter"/>
</dbReference>